<dbReference type="PANTHER" id="PTHR46543:SF1">
    <property type="entry name" value="ZINC FINGER CCHC DOMAIN-CONTAINING PROTEIN 7"/>
    <property type="match status" value="1"/>
</dbReference>
<feature type="compositionally biased region" description="Basic residues" evidence="8">
    <location>
        <begin position="43"/>
        <end position="53"/>
    </location>
</feature>
<feature type="compositionally biased region" description="Basic and acidic residues" evidence="8">
    <location>
        <begin position="416"/>
        <end position="429"/>
    </location>
</feature>
<accession>A0AAV5A0U9</accession>
<dbReference type="GO" id="GO:0071035">
    <property type="term" value="P:nuclear polyadenylation-dependent rRNA catabolic process"/>
    <property type="evidence" value="ECO:0007669"/>
    <property type="project" value="TreeGrafter"/>
</dbReference>
<dbReference type="GO" id="GO:0008270">
    <property type="term" value="F:zinc ion binding"/>
    <property type="evidence" value="ECO:0007669"/>
    <property type="project" value="UniProtKB-KW"/>
</dbReference>
<feature type="domain" description="CCHC-type" evidence="9">
    <location>
        <begin position="213"/>
        <end position="228"/>
    </location>
</feature>
<dbReference type="InterPro" id="IPR001878">
    <property type="entry name" value="Znf_CCHC"/>
</dbReference>
<evidence type="ECO:0000256" key="4">
    <source>
        <dbReference type="ARBA" id="ARBA00022771"/>
    </source>
</evidence>
<dbReference type="GO" id="GO:0031499">
    <property type="term" value="C:TRAMP complex"/>
    <property type="evidence" value="ECO:0007669"/>
    <property type="project" value="TreeGrafter"/>
</dbReference>
<feature type="region of interest" description="Disordered" evidence="8">
    <location>
        <begin position="21"/>
        <end position="103"/>
    </location>
</feature>
<dbReference type="GO" id="GO:0003723">
    <property type="term" value="F:RNA binding"/>
    <property type="evidence" value="ECO:0007669"/>
    <property type="project" value="TreeGrafter"/>
</dbReference>
<evidence type="ECO:0000256" key="3">
    <source>
        <dbReference type="ARBA" id="ARBA00022737"/>
    </source>
</evidence>
<comment type="caution">
    <text evidence="10">The sequence shown here is derived from an EMBL/GenBank/DDBJ whole genome shotgun (WGS) entry which is preliminary data.</text>
</comment>
<dbReference type="GO" id="GO:0071039">
    <property type="term" value="P:nuclear polyadenylation-dependent CUT catabolic process"/>
    <property type="evidence" value="ECO:0007669"/>
    <property type="project" value="TreeGrafter"/>
</dbReference>
<feature type="compositionally biased region" description="Basic and acidic residues" evidence="8">
    <location>
        <begin position="445"/>
        <end position="461"/>
    </location>
</feature>
<dbReference type="AlphaFoldDB" id="A0AAV5A0U9"/>
<evidence type="ECO:0000313" key="10">
    <source>
        <dbReference type="EMBL" id="GJJ07207.1"/>
    </source>
</evidence>
<evidence type="ECO:0000256" key="1">
    <source>
        <dbReference type="ARBA" id="ARBA00004123"/>
    </source>
</evidence>
<keyword evidence="4 7" id="KW-0863">Zinc-finger</keyword>
<dbReference type="SMART" id="SM00343">
    <property type="entry name" value="ZnF_C2HC"/>
    <property type="match status" value="3"/>
</dbReference>
<protein>
    <recommendedName>
        <fullName evidence="9">CCHC-type domain-containing protein</fullName>
    </recommendedName>
</protein>
<proteinExistence type="predicted"/>
<sequence>MSTVEVIDLTTSPANSIIVIDDDSHDNTNHSLLDDPLLENSSPKKRRKKRSKGKLKDEGPVNEQGSVNGLPDDKHQTDEDLKSRVQKRKQRDEDKGLSSKLLPIDPLASNDTLFTIDTAGHPLKSSPETNNLPRQKTEKVFHIQDGLILPPHVSVALDSSMSMNGPEDAQESDDRQLSPTSDVSGIDFLDDDLVFGAPRYFHDTTTTKFHKTCKRCGDEGHDVKNCPNTIDCPRIGPTDGRRTSAHDCNRCGSLNHHTTNCPMLWRIYTYLTDKERDVVLTEREGKRDLSFDEGGEGYIAGDHWCYNCGQCGHLGDDCKEVKFNFDKPEDYSAFGLYNCLSGPFASQSQPSQYKRAPRSWELNDRTRGGIPVDAQEDVGRKSREKAKKKAREAQSRLEEKDDDDDIPDWFNQNHGKTKEKPRSNSRREPGSSNSKHRQPLVFRITSEEKDPRFKSSREDSRPSLLNRIDMDEGENGSRFQGKDRSRDRNREKDSREKGRGRKQGQGQGQGWKRQRIDDYAQRPGDRYPSNERRWRGGYDR</sequence>
<keyword evidence="3" id="KW-0677">Repeat</keyword>
<name>A0AAV5A0U9_9AGAM</name>
<feature type="compositionally biased region" description="Basic and acidic residues" evidence="8">
    <location>
        <begin position="514"/>
        <end position="540"/>
    </location>
</feature>
<dbReference type="PANTHER" id="PTHR46543">
    <property type="entry name" value="ZINC FINGER CCHC DOMAIN-CONTAINING PROTEIN 7"/>
    <property type="match status" value="1"/>
</dbReference>
<keyword evidence="6" id="KW-0539">Nucleus</keyword>
<gene>
    <name evidence="10" type="ORF">Clacol_001407</name>
</gene>
<comment type="subcellular location">
    <subcellularLocation>
        <location evidence="1">Nucleus</location>
    </subcellularLocation>
</comment>
<dbReference type="InterPro" id="IPR051644">
    <property type="entry name" value="TRAMP_AT-DNA-binding"/>
</dbReference>
<dbReference type="PROSITE" id="PS50158">
    <property type="entry name" value="ZF_CCHC"/>
    <property type="match status" value="2"/>
</dbReference>
<reference evidence="10" key="1">
    <citation type="submission" date="2021-10" db="EMBL/GenBank/DDBJ databases">
        <title>De novo Genome Assembly of Clathrus columnatus (Basidiomycota, Fungi) Using Illumina and Nanopore Sequence Data.</title>
        <authorList>
            <person name="Ogiso-Tanaka E."/>
            <person name="Itagaki H."/>
            <person name="Hosoya T."/>
            <person name="Hosaka K."/>
        </authorList>
    </citation>
    <scope>NUCLEOTIDE SEQUENCE</scope>
    <source>
        <strain evidence="10">MO-923</strain>
    </source>
</reference>
<evidence type="ECO:0000259" key="9">
    <source>
        <dbReference type="PROSITE" id="PS50158"/>
    </source>
</evidence>
<dbReference type="GO" id="GO:0071037">
    <property type="term" value="P:nuclear polyadenylation-dependent snRNA catabolic process"/>
    <property type="evidence" value="ECO:0007669"/>
    <property type="project" value="TreeGrafter"/>
</dbReference>
<dbReference type="Proteomes" id="UP001050691">
    <property type="component" value="Unassembled WGS sequence"/>
</dbReference>
<feature type="compositionally biased region" description="Basic and acidic residues" evidence="8">
    <location>
        <begin position="71"/>
        <end position="83"/>
    </location>
</feature>
<feature type="region of interest" description="Disordered" evidence="8">
    <location>
        <begin position="157"/>
        <end position="182"/>
    </location>
</feature>
<feature type="region of interest" description="Disordered" evidence="8">
    <location>
        <begin position="346"/>
        <end position="540"/>
    </location>
</feature>
<evidence type="ECO:0000256" key="6">
    <source>
        <dbReference type="ARBA" id="ARBA00023242"/>
    </source>
</evidence>
<dbReference type="GO" id="GO:0071036">
    <property type="term" value="P:nuclear polyadenylation-dependent snoRNA catabolic process"/>
    <property type="evidence" value="ECO:0007669"/>
    <property type="project" value="TreeGrafter"/>
</dbReference>
<dbReference type="GO" id="GO:0071038">
    <property type="term" value="P:TRAMP-dependent tRNA surveillance pathway"/>
    <property type="evidence" value="ECO:0007669"/>
    <property type="project" value="TreeGrafter"/>
</dbReference>
<feature type="domain" description="CCHC-type" evidence="9">
    <location>
        <begin position="305"/>
        <end position="320"/>
    </location>
</feature>
<organism evidence="10 11">
    <name type="scientific">Clathrus columnatus</name>
    <dbReference type="NCBI Taxonomy" id="1419009"/>
    <lineage>
        <taxon>Eukaryota</taxon>
        <taxon>Fungi</taxon>
        <taxon>Dikarya</taxon>
        <taxon>Basidiomycota</taxon>
        <taxon>Agaricomycotina</taxon>
        <taxon>Agaricomycetes</taxon>
        <taxon>Phallomycetidae</taxon>
        <taxon>Phallales</taxon>
        <taxon>Clathraceae</taxon>
        <taxon>Clathrus</taxon>
    </lineage>
</organism>
<keyword evidence="11" id="KW-1185">Reference proteome</keyword>
<dbReference type="EMBL" id="BPWL01000002">
    <property type="protein sequence ID" value="GJJ07207.1"/>
    <property type="molecule type" value="Genomic_DNA"/>
</dbReference>
<evidence type="ECO:0000256" key="5">
    <source>
        <dbReference type="ARBA" id="ARBA00022833"/>
    </source>
</evidence>
<evidence type="ECO:0000256" key="7">
    <source>
        <dbReference type="PROSITE-ProRule" id="PRU00047"/>
    </source>
</evidence>
<evidence type="ECO:0000256" key="2">
    <source>
        <dbReference type="ARBA" id="ARBA00022723"/>
    </source>
</evidence>
<dbReference type="GO" id="GO:0071031">
    <property type="term" value="P:nuclear mRNA surveillance of mRNA 3'-end processing"/>
    <property type="evidence" value="ECO:0007669"/>
    <property type="project" value="TreeGrafter"/>
</dbReference>
<keyword evidence="2" id="KW-0479">Metal-binding</keyword>
<feature type="compositionally biased region" description="Basic and acidic residues" evidence="8">
    <location>
        <begin position="480"/>
        <end position="497"/>
    </location>
</feature>
<evidence type="ECO:0000313" key="11">
    <source>
        <dbReference type="Proteomes" id="UP001050691"/>
    </source>
</evidence>
<evidence type="ECO:0000256" key="8">
    <source>
        <dbReference type="SAM" id="MobiDB-lite"/>
    </source>
</evidence>
<keyword evidence="5" id="KW-0862">Zinc</keyword>
<dbReference type="Gene3D" id="4.10.60.10">
    <property type="entry name" value="Zinc finger, CCHC-type"/>
    <property type="match status" value="1"/>
</dbReference>